<name>A0A7R8WBX4_9CRUS</name>
<reference evidence="1" key="1">
    <citation type="submission" date="2020-11" db="EMBL/GenBank/DDBJ databases">
        <authorList>
            <person name="Tran Van P."/>
        </authorList>
    </citation>
    <scope>NUCLEOTIDE SEQUENCE</scope>
</reference>
<gene>
    <name evidence="1" type="ORF">CTOB1V02_LOCUS6653</name>
</gene>
<organism evidence="1">
    <name type="scientific">Cyprideis torosa</name>
    <dbReference type="NCBI Taxonomy" id="163714"/>
    <lineage>
        <taxon>Eukaryota</taxon>
        <taxon>Metazoa</taxon>
        <taxon>Ecdysozoa</taxon>
        <taxon>Arthropoda</taxon>
        <taxon>Crustacea</taxon>
        <taxon>Oligostraca</taxon>
        <taxon>Ostracoda</taxon>
        <taxon>Podocopa</taxon>
        <taxon>Podocopida</taxon>
        <taxon>Cytherocopina</taxon>
        <taxon>Cytheroidea</taxon>
        <taxon>Cytherideidae</taxon>
        <taxon>Cyprideis</taxon>
    </lineage>
</organism>
<evidence type="ECO:0000313" key="1">
    <source>
        <dbReference type="EMBL" id="CAD7228775.1"/>
    </source>
</evidence>
<proteinExistence type="predicted"/>
<sequence>MKSSGLCVVSYGLFMLAVVDIALQPEESGTPLCSRISATQCLWKWIFHSVLSVTVLLIFVGGQAFISPAFRQPIPMVRFLTTTTGQPPLAKLPPQSMPNFLLGPPIPLSAIKRQKPGLNSANSDLRVLVDKGGGQRVVLNSEGLFPEPLSFVERLQQKWENGTQLGVFIYVKDFVQELRIQWRRFTQFLRYPFLLPGLQPLLDFAGLGPIDPLQIGYQGNIIFQPVNKDQLSPDPDKNQEWLIGSVVRDLFRAPGLTRLDPLQRKYVQEFMTYFFFFGLIVSSIIFIPTVVLPTLLDGFDYAELILQLIIDTGKIRNKAKNKSE</sequence>
<dbReference type="EMBL" id="OB661700">
    <property type="protein sequence ID" value="CAD7228775.1"/>
    <property type="molecule type" value="Genomic_DNA"/>
</dbReference>
<accession>A0A7R8WBX4</accession>
<dbReference type="AlphaFoldDB" id="A0A7R8WBX4"/>
<protein>
    <submittedName>
        <fullName evidence="1">Uncharacterized protein</fullName>
    </submittedName>
</protein>